<gene>
    <name evidence="2" type="ORF">PSYCIT7_013795</name>
</gene>
<dbReference type="RefSeq" id="WP_080479721.1">
    <property type="nucleotide sequence ID" value="NZ_CP073636.1"/>
</dbReference>
<evidence type="ECO:0000259" key="1">
    <source>
        <dbReference type="SMART" id="SM00954"/>
    </source>
</evidence>
<reference evidence="2" key="2">
    <citation type="submission" date="2021-04" db="EMBL/GenBank/DDBJ databases">
        <title>A complete genome sequence for Pseudomonas syringae Cit7.</title>
        <authorList>
            <person name="Baltrus D.A."/>
        </authorList>
    </citation>
    <scope>NUCLEOTIDE SEQUENCE</scope>
    <source>
        <strain evidence="2">Cit 7</strain>
    </source>
</reference>
<dbReference type="Pfam" id="PF04607">
    <property type="entry name" value="RelA_SpoT"/>
    <property type="match status" value="1"/>
</dbReference>
<dbReference type="InterPro" id="IPR043519">
    <property type="entry name" value="NT_sf"/>
</dbReference>
<organism evidence="2 3">
    <name type="scientific">Pseudomonas syringae Cit 7</name>
    <dbReference type="NCBI Taxonomy" id="629264"/>
    <lineage>
        <taxon>Bacteria</taxon>
        <taxon>Pseudomonadati</taxon>
        <taxon>Pseudomonadota</taxon>
        <taxon>Gammaproteobacteria</taxon>
        <taxon>Pseudomonadales</taxon>
        <taxon>Pseudomonadaceae</taxon>
        <taxon>Pseudomonas</taxon>
        <taxon>Pseudomonas syringae</taxon>
    </lineage>
</organism>
<dbReference type="Gene3D" id="3.30.460.10">
    <property type="entry name" value="Beta Polymerase, domain 2"/>
    <property type="match status" value="1"/>
</dbReference>
<dbReference type="AlphaFoldDB" id="A0A8T8LR94"/>
<protein>
    <recommendedName>
        <fullName evidence="1">RelA/SpoT domain-containing protein</fullName>
    </recommendedName>
</protein>
<dbReference type="PANTHER" id="PTHR41773:SF1">
    <property type="entry name" value="RELA_SPOT DOMAIN-CONTAINING PROTEIN"/>
    <property type="match status" value="1"/>
</dbReference>
<dbReference type="SMART" id="SM00954">
    <property type="entry name" value="RelA_SpoT"/>
    <property type="match status" value="1"/>
</dbReference>
<dbReference type="InterPro" id="IPR007685">
    <property type="entry name" value="RelA_SpoT"/>
</dbReference>
<feature type="domain" description="RelA/SpoT" evidence="1">
    <location>
        <begin position="46"/>
        <end position="172"/>
    </location>
</feature>
<dbReference type="SUPFAM" id="SSF81301">
    <property type="entry name" value="Nucleotidyltransferase"/>
    <property type="match status" value="1"/>
</dbReference>
<sequence length="352" mass="39670">MTTETGILVTEFASSRSAYEALSRSVAGLIERLLSVNGIAVHSITQRCKTVESFSNKVEKKSSYETLGEITDLAGVRIITLFSEDVDVVAKLIEREFKIDRSNSIDKRASLDPDRFGYLSLHYVASLNNSRSSLQEYSGFGELKVEIQIRSILQHTWAEIEHDIGYKSAVEVPRTIRRRFSRLAGLLELADQEFIGIRKDLDTYDSSVKDRMKKGDAEILLDKISLSNFIASNEVCLDIDQAIAKIRGIPLYSSEVVPRVMEGLQQLGVLTISELESKLNEFRHAIIVRIKDVTSQVSLGPKKIPFGSCIFFLVQVMVASTKDEKFITDYVELNHWPSSFVKYLMSFDPSEH</sequence>
<dbReference type="PANTHER" id="PTHR41773">
    <property type="entry name" value="GTP PYROPHOSPHATASE-RELATED"/>
    <property type="match status" value="1"/>
</dbReference>
<name>A0A8T8LR94_PSESX</name>
<proteinExistence type="predicted"/>
<dbReference type="GO" id="GO:0015969">
    <property type="term" value="P:guanosine tetraphosphate metabolic process"/>
    <property type="evidence" value="ECO:0007669"/>
    <property type="project" value="InterPro"/>
</dbReference>
<evidence type="ECO:0000313" key="3">
    <source>
        <dbReference type="Proteomes" id="UP000005924"/>
    </source>
</evidence>
<dbReference type="EMBL" id="CP073636">
    <property type="protein sequence ID" value="QUP63910.1"/>
    <property type="molecule type" value="Genomic_DNA"/>
</dbReference>
<accession>A0A8T8LR94</accession>
<dbReference type="Proteomes" id="UP000005924">
    <property type="component" value="Chromosome"/>
</dbReference>
<dbReference type="Gene3D" id="1.10.287.860">
    <property type="entry name" value="Nucleotidyltransferase"/>
    <property type="match status" value="1"/>
</dbReference>
<dbReference type="CDD" id="cd05399">
    <property type="entry name" value="NT_Rel-Spo_like"/>
    <property type="match status" value="1"/>
</dbReference>
<reference evidence="2" key="1">
    <citation type="journal article" date="2011" name="PLoS Pathog.">
        <title>Dynamic evolution of pathogenicity revealed by sequencing and comparative genomics of 19 Pseudomonas syringae isolates.</title>
        <authorList>
            <person name="Baltrus D.A."/>
            <person name="Nishimura M.T."/>
            <person name="Romanchuk A."/>
            <person name="Chang J.H."/>
            <person name="Mukhtar M.S."/>
            <person name="Cherkis K."/>
            <person name="Roach J."/>
            <person name="Grant S.R."/>
            <person name="Jones C.D."/>
            <person name="Dangl J.L."/>
        </authorList>
    </citation>
    <scope>NUCLEOTIDE SEQUENCE</scope>
    <source>
        <strain evidence="2">Cit 7</strain>
    </source>
</reference>
<evidence type="ECO:0000313" key="2">
    <source>
        <dbReference type="EMBL" id="QUP63910.1"/>
    </source>
</evidence>